<evidence type="ECO:0000313" key="1">
    <source>
        <dbReference type="EMBL" id="GIY12789.1"/>
    </source>
</evidence>
<keyword evidence="2" id="KW-1185">Reference proteome</keyword>
<accession>A0AAV4QWW4</accession>
<evidence type="ECO:0000313" key="2">
    <source>
        <dbReference type="Proteomes" id="UP001054945"/>
    </source>
</evidence>
<reference evidence="1 2" key="1">
    <citation type="submission" date="2021-06" db="EMBL/GenBank/DDBJ databases">
        <title>Caerostris extrusa draft genome.</title>
        <authorList>
            <person name="Kono N."/>
            <person name="Arakawa K."/>
        </authorList>
    </citation>
    <scope>NUCLEOTIDE SEQUENCE [LARGE SCALE GENOMIC DNA]</scope>
</reference>
<name>A0AAV4QWW4_CAEEX</name>
<comment type="caution">
    <text evidence="1">The sequence shown here is derived from an EMBL/GenBank/DDBJ whole genome shotgun (WGS) entry which is preliminary data.</text>
</comment>
<organism evidence="1 2">
    <name type="scientific">Caerostris extrusa</name>
    <name type="common">Bark spider</name>
    <name type="synonym">Caerostris bankana</name>
    <dbReference type="NCBI Taxonomy" id="172846"/>
    <lineage>
        <taxon>Eukaryota</taxon>
        <taxon>Metazoa</taxon>
        <taxon>Ecdysozoa</taxon>
        <taxon>Arthropoda</taxon>
        <taxon>Chelicerata</taxon>
        <taxon>Arachnida</taxon>
        <taxon>Araneae</taxon>
        <taxon>Araneomorphae</taxon>
        <taxon>Entelegynae</taxon>
        <taxon>Araneoidea</taxon>
        <taxon>Araneidae</taxon>
        <taxon>Caerostris</taxon>
    </lineage>
</organism>
<dbReference type="Proteomes" id="UP001054945">
    <property type="component" value="Unassembled WGS sequence"/>
</dbReference>
<dbReference type="EMBL" id="BPLR01006851">
    <property type="protein sequence ID" value="GIY12789.1"/>
    <property type="molecule type" value="Genomic_DNA"/>
</dbReference>
<gene>
    <name evidence="1" type="ORF">CEXT_201741</name>
</gene>
<dbReference type="AlphaFoldDB" id="A0AAV4QWW4"/>
<protein>
    <submittedName>
        <fullName evidence="1">Uncharacterized protein</fullName>
    </submittedName>
</protein>
<sequence>MTIHHVLLRGWLFSRRDMGPLPIPAGHSTPNSALTVCSSSSWDGSVPQSVNGIMTFDRFVEPGLLGIAVLLRRGIFQFRFVAF</sequence>
<proteinExistence type="predicted"/>